<dbReference type="PANTHER" id="PTHR11042:SF160">
    <property type="entry name" value="EUKARYOTIC TRANSLATION INITIATION FACTOR 2-ALPHA KINASE 1"/>
    <property type="match status" value="1"/>
</dbReference>
<dbReference type="GO" id="GO:0004694">
    <property type="term" value="F:eukaryotic translation initiation factor 2alpha kinase activity"/>
    <property type="evidence" value="ECO:0007669"/>
    <property type="project" value="TreeGrafter"/>
</dbReference>
<comment type="caution">
    <text evidence="8">The sequence shown here is derived from an EMBL/GenBank/DDBJ whole genome shotgun (WGS) entry which is preliminary data.</text>
</comment>
<dbReference type="SUPFAM" id="SSF56112">
    <property type="entry name" value="Protein kinase-like (PK-like)"/>
    <property type="match status" value="1"/>
</dbReference>
<dbReference type="InterPro" id="IPR050339">
    <property type="entry name" value="CC_SR_Kinase"/>
</dbReference>
<evidence type="ECO:0000256" key="4">
    <source>
        <dbReference type="ARBA" id="ARBA00022741"/>
    </source>
</evidence>
<evidence type="ECO:0000259" key="7">
    <source>
        <dbReference type="PROSITE" id="PS50011"/>
    </source>
</evidence>
<dbReference type="GO" id="GO:0005634">
    <property type="term" value="C:nucleus"/>
    <property type="evidence" value="ECO:0007669"/>
    <property type="project" value="TreeGrafter"/>
</dbReference>
<evidence type="ECO:0000256" key="3">
    <source>
        <dbReference type="ARBA" id="ARBA00022679"/>
    </source>
</evidence>
<dbReference type="EMBL" id="JACEEZ010024504">
    <property type="protein sequence ID" value="KAG0710109.1"/>
    <property type="molecule type" value="Genomic_DNA"/>
</dbReference>
<dbReference type="PANTHER" id="PTHR11042">
    <property type="entry name" value="EUKARYOTIC TRANSLATION INITIATION FACTOR 2-ALPHA KINASE EIF2-ALPHA KINASE -RELATED"/>
    <property type="match status" value="1"/>
</dbReference>
<dbReference type="GO" id="GO:0005524">
    <property type="term" value="F:ATP binding"/>
    <property type="evidence" value="ECO:0007669"/>
    <property type="project" value="UniProtKB-KW"/>
</dbReference>
<dbReference type="InterPro" id="IPR011009">
    <property type="entry name" value="Kinase-like_dom_sf"/>
</dbReference>
<evidence type="ECO:0000313" key="8">
    <source>
        <dbReference type="EMBL" id="KAG0710109.1"/>
    </source>
</evidence>
<dbReference type="Gene3D" id="3.30.200.20">
    <property type="entry name" value="Phosphorylase Kinase, domain 1"/>
    <property type="match status" value="1"/>
</dbReference>
<keyword evidence="4" id="KW-0547">Nucleotide-binding</keyword>
<name>A0A8J4XMH2_CHIOP</name>
<gene>
    <name evidence="8" type="primary">gcn2</name>
    <name evidence="8" type="ORF">GWK47_023479</name>
</gene>
<reference evidence="8" key="1">
    <citation type="submission" date="2020-07" db="EMBL/GenBank/DDBJ databases">
        <title>The High-quality genome of the commercially important snow crab, Chionoecetes opilio.</title>
        <authorList>
            <person name="Jeong J.-H."/>
            <person name="Ryu S."/>
        </authorList>
    </citation>
    <scope>NUCLEOTIDE SEQUENCE</scope>
    <source>
        <strain evidence="8">MADBK_172401_WGS</strain>
        <tissue evidence="8">Digestive gland</tissue>
    </source>
</reference>
<evidence type="ECO:0000313" key="9">
    <source>
        <dbReference type="Proteomes" id="UP000770661"/>
    </source>
</evidence>
<dbReference type="AlphaFoldDB" id="A0A8J4XMH2"/>
<dbReference type="EC" id="2.7.11.1" evidence="1"/>
<organism evidence="8 9">
    <name type="scientific">Chionoecetes opilio</name>
    <name type="common">Atlantic snow crab</name>
    <name type="synonym">Cancer opilio</name>
    <dbReference type="NCBI Taxonomy" id="41210"/>
    <lineage>
        <taxon>Eukaryota</taxon>
        <taxon>Metazoa</taxon>
        <taxon>Ecdysozoa</taxon>
        <taxon>Arthropoda</taxon>
        <taxon>Crustacea</taxon>
        <taxon>Multicrustacea</taxon>
        <taxon>Malacostraca</taxon>
        <taxon>Eumalacostraca</taxon>
        <taxon>Eucarida</taxon>
        <taxon>Decapoda</taxon>
        <taxon>Pleocyemata</taxon>
        <taxon>Brachyura</taxon>
        <taxon>Eubrachyura</taxon>
        <taxon>Majoidea</taxon>
        <taxon>Majidae</taxon>
        <taxon>Chionoecetes</taxon>
    </lineage>
</organism>
<dbReference type="InterPro" id="IPR000719">
    <property type="entry name" value="Prot_kinase_dom"/>
</dbReference>
<keyword evidence="3" id="KW-0808">Transferase</keyword>
<keyword evidence="6" id="KW-0067">ATP-binding</keyword>
<dbReference type="GO" id="GO:0005737">
    <property type="term" value="C:cytoplasm"/>
    <property type="evidence" value="ECO:0007669"/>
    <property type="project" value="TreeGrafter"/>
</dbReference>
<evidence type="ECO:0000256" key="2">
    <source>
        <dbReference type="ARBA" id="ARBA00022527"/>
    </source>
</evidence>
<sequence>MTMFSFPADIYEKFQQFINPRQAYPSPWVKVSLFRFTNNDNVTAVSIVASRGRCCCTTLPLDTSRSLRKKRSCANGGFGRVVRARNRLDRLRYAIKMIIMNLGDSSLEACVQEVRALAELDHPHVVRYYTAWVQPVVWPQHSQWASAMVRKLSR</sequence>
<feature type="domain" description="Protein kinase" evidence="7">
    <location>
        <begin position="67"/>
        <end position="154"/>
    </location>
</feature>
<proteinExistence type="predicted"/>
<keyword evidence="9" id="KW-1185">Reference proteome</keyword>
<dbReference type="Proteomes" id="UP000770661">
    <property type="component" value="Unassembled WGS sequence"/>
</dbReference>
<keyword evidence="5 8" id="KW-0418">Kinase</keyword>
<accession>A0A8J4XMH2</accession>
<dbReference type="PROSITE" id="PS50011">
    <property type="entry name" value="PROTEIN_KINASE_DOM"/>
    <property type="match status" value="1"/>
</dbReference>
<protein>
    <recommendedName>
        <fullName evidence="1">non-specific serine/threonine protein kinase</fullName>
        <ecNumber evidence="1">2.7.11.1</ecNumber>
    </recommendedName>
</protein>
<evidence type="ECO:0000256" key="6">
    <source>
        <dbReference type="ARBA" id="ARBA00022840"/>
    </source>
</evidence>
<keyword evidence="2" id="KW-0723">Serine/threonine-protein kinase</keyword>
<dbReference type="Pfam" id="PF00069">
    <property type="entry name" value="Pkinase"/>
    <property type="match status" value="1"/>
</dbReference>
<evidence type="ECO:0000256" key="5">
    <source>
        <dbReference type="ARBA" id="ARBA00022777"/>
    </source>
</evidence>
<dbReference type="OrthoDB" id="1405469at2759"/>
<evidence type="ECO:0000256" key="1">
    <source>
        <dbReference type="ARBA" id="ARBA00012513"/>
    </source>
</evidence>